<dbReference type="GeneID" id="20215258"/>
<dbReference type="EMBL" id="AMQM01003466">
    <property type="status" value="NOT_ANNOTATED_CDS"/>
    <property type="molecule type" value="Genomic_DNA"/>
</dbReference>
<dbReference type="InParanoid" id="T1G2G0"/>
<dbReference type="OrthoDB" id="3175255at2759"/>
<dbReference type="GO" id="GO:0046935">
    <property type="term" value="F:1-phosphatidylinositol-3-kinase regulator activity"/>
    <property type="evidence" value="ECO:0000318"/>
    <property type="project" value="GO_Central"/>
</dbReference>
<dbReference type="InterPro" id="IPR036860">
    <property type="entry name" value="SH2_dom_sf"/>
</dbReference>
<dbReference type="EMBL" id="KB096183">
    <property type="protein sequence ID" value="ESO07522.1"/>
    <property type="molecule type" value="Genomic_DNA"/>
</dbReference>
<dbReference type="CTD" id="20215258"/>
<dbReference type="EnsemblMetazoa" id="HelroT76166">
    <property type="protein sequence ID" value="HelroP76166"/>
    <property type="gene ID" value="HelroG76166"/>
</dbReference>
<evidence type="ECO:0000256" key="1">
    <source>
        <dbReference type="PROSITE-ProRule" id="PRU00191"/>
    </source>
</evidence>
<reference evidence="4" key="3">
    <citation type="submission" date="2015-06" db="UniProtKB">
        <authorList>
            <consortium name="EnsemblMetazoa"/>
        </authorList>
    </citation>
    <scope>IDENTIFICATION</scope>
</reference>
<keyword evidence="1" id="KW-0727">SH2 domain</keyword>
<organism evidence="4 5">
    <name type="scientific">Helobdella robusta</name>
    <name type="common">Californian leech</name>
    <dbReference type="NCBI Taxonomy" id="6412"/>
    <lineage>
        <taxon>Eukaryota</taxon>
        <taxon>Metazoa</taxon>
        <taxon>Spiralia</taxon>
        <taxon>Lophotrochozoa</taxon>
        <taxon>Annelida</taxon>
        <taxon>Clitellata</taxon>
        <taxon>Hirudinea</taxon>
        <taxon>Rhynchobdellida</taxon>
        <taxon>Glossiphoniidae</taxon>
        <taxon>Helobdella</taxon>
    </lineage>
</organism>
<dbReference type="InterPro" id="IPR000980">
    <property type="entry name" value="SH2"/>
</dbReference>
<evidence type="ECO:0000313" key="5">
    <source>
        <dbReference type="Proteomes" id="UP000015101"/>
    </source>
</evidence>
<accession>T1G2G0</accession>
<dbReference type="KEGG" id="hro:HELRODRAFT_76166"/>
<dbReference type="OMA" id="WHNCALA"/>
<gene>
    <name evidence="4" type="primary">20215258</name>
    <name evidence="3" type="ORF">HELRODRAFT_76166</name>
</gene>
<keyword evidence="5" id="KW-1185">Reference proteome</keyword>
<dbReference type="Proteomes" id="UP000015101">
    <property type="component" value="Unassembled WGS sequence"/>
</dbReference>
<reference evidence="5" key="1">
    <citation type="submission" date="2012-12" db="EMBL/GenBank/DDBJ databases">
        <authorList>
            <person name="Hellsten U."/>
            <person name="Grimwood J."/>
            <person name="Chapman J.A."/>
            <person name="Shapiro H."/>
            <person name="Aerts A."/>
            <person name="Otillar R.P."/>
            <person name="Terry A.Y."/>
            <person name="Boore J.L."/>
            <person name="Simakov O."/>
            <person name="Marletaz F."/>
            <person name="Cho S.-J."/>
            <person name="Edsinger-Gonzales E."/>
            <person name="Havlak P."/>
            <person name="Kuo D.-H."/>
            <person name="Larsson T."/>
            <person name="Lv J."/>
            <person name="Arendt D."/>
            <person name="Savage R."/>
            <person name="Osoegawa K."/>
            <person name="de Jong P."/>
            <person name="Lindberg D.R."/>
            <person name="Seaver E.C."/>
            <person name="Weisblat D.A."/>
            <person name="Putnam N.H."/>
            <person name="Grigoriev I.V."/>
            <person name="Rokhsar D.S."/>
        </authorList>
    </citation>
    <scope>NUCLEOTIDE SEQUENCE</scope>
</reference>
<dbReference type="AlphaFoldDB" id="T1G2G0"/>
<reference evidence="3 5" key="2">
    <citation type="journal article" date="2013" name="Nature">
        <title>Insights into bilaterian evolution from three spiralian genomes.</title>
        <authorList>
            <person name="Simakov O."/>
            <person name="Marletaz F."/>
            <person name="Cho S.J."/>
            <person name="Edsinger-Gonzales E."/>
            <person name="Havlak P."/>
            <person name="Hellsten U."/>
            <person name="Kuo D.H."/>
            <person name="Larsson T."/>
            <person name="Lv J."/>
            <person name="Arendt D."/>
            <person name="Savage R."/>
            <person name="Osoegawa K."/>
            <person name="de Jong P."/>
            <person name="Grimwood J."/>
            <person name="Chapman J.A."/>
            <person name="Shapiro H."/>
            <person name="Aerts A."/>
            <person name="Otillar R.P."/>
            <person name="Terry A.Y."/>
            <person name="Boore J.L."/>
            <person name="Grigoriev I.V."/>
            <person name="Lindberg D.R."/>
            <person name="Seaver E.C."/>
            <person name="Weisblat D.A."/>
            <person name="Putnam N.H."/>
            <person name="Rokhsar D.S."/>
        </authorList>
    </citation>
    <scope>NUCLEOTIDE SEQUENCE</scope>
</reference>
<dbReference type="eggNOG" id="KOG4637">
    <property type="taxonomic scope" value="Eukaryota"/>
</dbReference>
<proteinExistence type="predicted"/>
<name>T1G2G0_HELRO</name>
<dbReference type="GO" id="GO:0005943">
    <property type="term" value="C:phosphatidylinositol 3-kinase complex, class IA"/>
    <property type="evidence" value="ECO:0000318"/>
    <property type="project" value="GO_Central"/>
</dbReference>
<dbReference type="RefSeq" id="XP_009014133.1">
    <property type="nucleotide sequence ID" value="XM_009015885.1"/>
</dbReference>
<dbReference type="PROSITE" id="PS50001">
    <property type="entry name" value="SH2"/>
    <property type="match status" value="1"/>
</dbReference>
<sequence length="122" mass="14266">MQKGEEISTDYIPHYDESTWMADRSDRHMAEEYLRCKKKGTFLIRRKTEDSYALSIVAPNPNKDGLTIGHCLIDKTETGYGFAEPFYIHKDLKDLVLHYRETSLIEYNDILDVRLEFPAFAN</sequence>
<dbReference type="Pfam" id="PF00017">
    <property type="entry name" value="SH2"/>
    <property type="match status" value="1"/>
</dbReference>
<evidence type="ECO:0000313" key="3">
    <source>
        <dbReference type="EMBL" id="ESO07522.1"/>
    </source>
</evidence>
<evidence type="ECO:0000259" key="2">
    <source>
        <dbReference type="PROSITE" id="PS50001"/>
    </source>
</evidence>
<protein>
    <recommendedName>
        <fullName evidence="2">SH2 domain-containing protein</fullName>
    </recommendedName>
</protein>
<dbReference type="GO" id="GO:0008286">
    <property type="term" value="P:insulin receptor signaling pathway"/>
    <property type="evidence" value="ECO:0000318"/>
    <property type="project" value="GO_Central"/>
</dbReference>
<dbReference type="SUPFAM" id="SSF55550">
    <property type="entry name" value="SH2 domain"/>
    <property type="match status" value="1"/>
</dbReference>
<feature type="domain" description="SH2" evidence="2">
    <location>
        <begin position="20"/>
        <end position="119"/>
    </location>
</feature>
<dbReference type="HOGENOM" id="CLU_2029183_0_0_1"/>
<dbReference type="Gene3D" id="3.30.505.10">
    <property type="entry name" value="SH2 domain"/>
    <property type="match status" value="1"/>
</dbReference>
<dbReference type="STRING" id="6412.T1G2G0"/>
<dbReference type="SMART" id="SM00252">
    <property type="entry name" value="SH2"/>
    <property type="match status" value="1"/>
</dbReference>
<evidence type="ECO:0000313" key="4">
    <source>
        <dbReference type="EnsemblMetazoa" id="HelroP76166"/>
    </source>
</evidence>